<feature type="region of interest" description="Disordered" evidence="1">
    <location>
        <begin position="1"/>
        <end position="87"/>
    </location>
</feature>
<protein>
    <submittedName>
        <fullName evidence="2">53140348-ae42-498a-9221-7473b98282bf</fullName>
    </submittedName>
</protein>
<feature type="compositionally biased region" description="Basic and acidic residues" evidence="1">
    <location>
        <begin position="1"/>
        <end position="10"/>
    </location>
</feature>
<feature type="region of interest" description="Disordered" evidence="1">
    <location>
        <begin position="238"/>
        <end position="261"/>
    </location>
</feature>
<sequence>MGTQKDDSAESSRFTPPSPTVECFCNDPKQPHEQATRTPDNASNTNATQPNPSSLLRRAESDSVPPHYWAPQPVHPPVALSPPTKLNPSMFQRRALPVFTPLPTARLYPTGGATREPNHGFSSNSFQATGAAVAVDSGMDNVKAVSVHNSIITKRSRKSQSKGGANSSASSTKYSGIQKSKASPSKRGKPAIENTNAYIDRITGDLAFALANLQSAQATIAAIQADLASRNARRALAASAATIESSEDESGKKDPARPSSY</sequence>
<feature type="compositionally biased region" description="Polar residues" evidence="1">
    <location>
        <begin position="161"/>
        <end position="183"/>
    </location>
</feature>
<feature type="region of interest" description="Disordered" evidence="1">
    <location>
        <begin position="151"/>
        <end position="191"/>
    </location>
</feature>
<name>A0A8H2ZQA5_9HELO</name>
<evidence type="ECO:0000256" key="1">
    <source>
        <dbReference type="SAM" id="MobiDB-lite"/>
    </source>
</evidence>
<organism evidence="2 3">
    <name type="scientific">Sclerotinia trifoliorum</name>
    <dbReference type="NCBI Taxonomy" id="28548"/>
    <lineage>
        <taxon>Eukaryota</taxon>
        <taxon>Fungi</taxon>
        <taxon>Dikarya</taxon>
        <taxon>Ascomycota</taxon>
        <taxon>Pezizomycotina</taxon>
        <taxon>Leotiomycetes</taxon>
        <taxon>Helotiales</taxon>
        <taxon>Sclerotiniaceae</taxon>
        <taxon>Sclerotinia</taxon>
    </lineage>
</organism>
<dbReference type="AlphaFoldDB" id="A0A8H2ZQA5"/>
<evidence type="ECO:0000313" key="2">
    <source>
        <dbReference type="EMBL" id="CAD6444686.1"/>
    </source>
</evidence>
<reference evidence="2" key="1">
    <citation type="submission" date="2020-10" db="EMBL/GenBank/DDBJ databases">
        <authorList>
            <person name="Kusch S."/>
        </authorList>
    </citation>
    <scope>NUCLEOTIDE SEQUENCE</scope>
    <source>
        <strain evidence="2">SwB9</strain>
    </source>
</reference>
<dbReference type="EMBL" id="CAJHIA010000012">
    <property type="protein sequence ID" value="CAD6444686.1"/>
    <property type="molecule type" value="Genomic_DNA"/>
</dbReference>
<dbReference type="OrthoDB" id="3559439at2759"/>
<feature type="compositionally biased region" description="Basic and acidic residues" evidence="1">
    <location>
        <begin position="249"/>
        <end position="261"/>
    </location>
</feature>
<dbReference type="Proteomes" id="UP000624404">
    <property type="component" value="Unassembled WGS sequence"/>
</dbReference>
<evidence type="ECO:0000313" key="3">
    <source>
        <dbReference type="Proteomes" id="UP000624404"/>
    </source>
</evidence>
<accession>A0A8H2ZQA5</accession>
<comment type="caution">
    <text evidence="2">The sequence shown here is derived from an EMBL/GenBank/DDBJ whole genome shotgun (WGS) entry which is preliminary data.</text>
</comment>
<feature type="compositionally biased region" description="Polar residues" evidence="1">
    <location>
        <begin position="36"/>
        <end position="54"/>
    </location>
</feature>
<keyword evidence="3" id="KW-1185">Reference proteome</keyword>
<proteinExistence type="predicted"/>
<gene>
    <name evidence="2" type="ORF">SCLTRI_LOCUS4478</name>
</gene>